<gene>
    <name evidence="2" type="ORF">BDV35DRAFT_337444</name>
</gene>
<reference evidence="2" key="1">
    <citation type="submission" date="2019-04" db="EMBL/GenBank/DDBJ databases">
        <title>Friends and foes A comparative genomics study of 23 Aspergillus species from section Flavi.</title>
        <authorList>
            <consortium name="DOE Joint Genome Institute"/>
            <person name="Kjaerbolling I."/>
            <person name="Vesth T."/>
            <person name="Frisvad J.C."/>
            <person name="Nybo J.L."/>
            <person name="Theobald S."/>
            <person name="Kildgaard S."/>
            <person name="Isbrandt T."/>
            <person name="Kuo A."/>
            <person name="Sato A."/>
            <person name="Lyhne E.K."/>
            <person name="Kogle M.E."/>
            <person name="Wiebenga A."/>
            <person name="Kun R.S."/>
            <person name="Lubbers R.J."/>
            <person name="Makela M.R."/>
            <person name="Barry K."/>
            <person name="Chovatia M."/>
            <person name="Clum A."/>
            <person name="Daum C."/>
            <person name="Haridas S."/>
            <person name="He G."/>
            <person name="LaButti K."/>
            <person name="Lipzen A."/>
            <person name="Mondo S."/>
            <person name="Riley R."/>
            <person name="Salamov A."/>
            <person name="Simmons B.A."/>
            <person name="Magnuson J.K."/>
            <person name="Henrissat B."/>
            <person name="Mortensen U.H."/>
            <person name="Larsen T.O."/>
            <person name="Devries R.P."/>
            <person name="Grigoriev I.V."/>
            <person name="Machida M."/>
            <person name="Baker S.E."/>
            <person name="Andersen M.R."/>
        </authorList>
    </citation>
    <scope>NUCLEOTIDE SEQUENCE [LARGE SCALE GENOMIC DNA]</scope>
    <source>
        <strain evidence="2">CBS 121.62</strain>
    </source>
</reference>
<proteinExistence type="predicted"/>
<accession>A0A5N6HDX3</accession>
<evidence type="ECO:0000313" key="2">
    <source>
        <dbReference type="EMBL" id="KAB8251879.1"/>
    </source>
</evidence>
<protein>
    <submittedName>
        <fullName evidence="2">Uncharacterized protein</fullName>
    </submittedName>
</protein>
<keyword evidence="1" id="KW-0812">Transmembrane</keyword>
<feature type="transmembrane region" description="Helical" evidence="1">
    <location>
        <begin position="24"/>
        <end position="44"/>
    </location>
</feature>
<dbReference type="AlphaFoldDB" id="A0A5N6HDX3"/>
<name>A0A5N6HDX3_ASPFL</name>
<keyword evidence="1" id="KW-1133">Transmembrane helix</keyword>
<dbReference type="Proteomes" id="UP000325434">
    <property type="component" value="Unassembled WGS sequence"/>
</dbReference>
<keyword evidence="1" id="KW-0472">Membrane</keyword>
<organism evidence="2">
    <name type="scientific">Aspergillus flavus</name>
    <dbReference type="NCBI Taxonomy" id="5059"/>
    <lineage>
        <taxon>Eukaryota</taxon>
        <taxon>Fungi</taxon>
        <taxon>Dikarya</taxon>
        <taxon>Ascomycota</taxon>
        <taxon>Pezizomycotina</taxon>
        <taxon>Eurotiomycetes</taxon>
        <taxon>Eurotiomycetidae</taxon>
        <taxon>Eurotiales</taxon>
        <taxon>Aspergillaceae</taxon>
        <taxon>Aspergillus</taxon>
        <taxon>Aspergillus subgen. Circumdati</taxon>
    </lineage>
</organism>
<sequence>MRAPEIAACASQLNQQPRDNGPSLIVGLLSVQFSCFFLLPLFLFHFPFFDFILTYSIC</sequence>
<dbReference type="EMBL" id="ML734557">
    <property type="protein sequence ID" value="KAB8251879.1"/>
    <property type="molecule type" value="Genomic_DNA"/>
</dbReference>
<evidence type="ECO:0000256" key="1">
    <source>
        <dbReference type="SAM" id="Phobius"/>
    </source>
</evidence>